<feature type="compositionally biased region" description="Basic and acidic residues" evidence="3">
    <location>
        <begin position="262"/>
        <end position="283"/>
    </location>
</feature>
<dbReference type="Gene3D" id="6.10.280.230">
    <property type="match status" value="1"/>
</dbReference>
<gene>
    <name evidence="4" type="ORF">DFL_007412</name>
</gene>
<dbReference type="PANTHER" id="PTHR10130">
    <property type="entry name" value="PEROXISOMAL TARGETING SIGNAL 1 RECEPTOR PEX5"/>
    <property type="match status" value="1"/>
</dbReference>
<keyword evidence="5" id="KW-1185">Reference proteome</keyword>
<dbReference type="InterPro" id="IPR024111">
    <property type="entry name" value="PEX5/PEX5L"/>
</dbReference>
<evidence type="ECO:0008006" key="6">
    <source>
        <dbReference type="Google" id="ProtNLM"/>
    </source>
</evidence>
<evidence type="ECO:0000313" key="4">
    <source>
        <dbReference type="EMBL" id="RVD83008.1"/>
    </source>
</evidence>
<evidence type="ECO:0000256" key="3">
    <source>
        <dbReference type="SAM" id="MobiDB-lite"/>
    </source>
</evidence>
<dbReference type="AlphaFoldDB" id="A0A436ZVL9"/>
<reference evidence="4 5" key="1">
    <citation type="submission" date="2019-01" db="EMBL/GenBank/DDBJ databases">
        <title>Intercellular communication is required for trap formation in the nematode-trapping fungus Duddingtonia flagrans.</title>
        <authorList>
            <person name="Youssar L."/>
            <person name="Wernet V."/>
            <person name="Hensel N."/>
            <person name="Hildebrandt H.-G."/>
            <person name="Fischer R."/>
        </authorList>
    </citation>
    <scope>NUCLEOTIDE SEQUENCE [LARGE SCALE GENOMIC DNA]</scope>
    <source>
        <strain evidence="4 5">CBS H-5679</strain>
    </source>
</reference>
<dbReference type="GO" id="GO:0005829">
    <property type="term" value="C:cytosol"/>
    <property type="evidence" value="ECO:0007669"/>
    <property type="project" value="TreeGrafter"/>
</dbReference>
<accession>A0A436ZVL9</accession>
<dbReference type="RefSeq" id="XP_067488552.1">
    <property type="nucleotide sequence ID" value="XM_067636992.1"/>
</dbReference>
<sequence>MRKPKPRAALEIKFQKLDLLSTSVSLLVPLSYLISPQVGNNKIMASSSMCGPSNPLQSLKNHASVDRSLQQDRFRSQSSTASQQFRQQPHLVPQQHDEFEQFLTASPAGPSQTLQTRPSLQNFSIAPPSPALHQAGWAADFQRLQLSTPPPPSLQTHKPAATGWGAEFLSQLDASPARQSISQQKAPVGGSFVGMGVNTGYVPMASSYEPLQSNHVDTKASYTDAEFDRMFEEAATLQSDVMDFPQREVPNPLLQNANTTLRSEDVKEDAKEEQDKSRDDADELARTAGQLVDTLSQDTSRKFQESQFVALMRKLRDKTVKVEDGKMVEVAKDEIGGDADAGRFGSNRRNVYDNGCRLVYH</sequence>
<dbReference type="EMBL" id="SAEB01000009">
    <property type="protein sequence ID" value="RVD83008.1"/>
    <property type="molecule type" value="Genomic_DNA"/>
</dbReference>
<dbReference type="GO" id="GO:0005052">
    <property type="term" value="F:peroxisome matrix targeting signal-1 binding"/>
    <property type="evidence" value="ECO:0007669"/>
    <property type="project" value="TreeGrafter"/>
</dbReference>
<evidence type="ECO:0000256" key="1">
    <source>
        <dbReference type="ARBA" id="ARBA00022737"/>
    </source>
</evidence>
<dbReference type="PANTHER" id="PTHR10130:SF4">
    <property type="entry name" value="MICROBODY (PEROXISOME) BIOGENESIS PROTEIN PEROXIN 20 (EUROFUNG)"/>
    <property type="match status" value="1"/>
</dbReference>
<feature type="region of interest" description="Disordered" evidence="3">
    <location>
        <begin position="250"/>
        <end position="283"/>
    </location>
</feature>
<evidence type="ECO:0000313" key="5">
    <source>
        <dbReference type="Proteomes" id="UP000283090"/>
    </source>
</evidence>
<proteinExistence type="predicted"/>
<dbReference type="VEuPathDB" id="FungiDB:DFL_007412"/>
<dbReference type="Proteomes" id="UP000283090">
    <property type="component" value="Unassembled WGS sequence"/>
</dbReference>
<organism evidence="4 5">
    <name type="scientific">Arthrobotrys flagrans</name>
    <name type="common">Nematode-trapping fungus</name>
    <name type="synonym">Trichothecium flagrans</name>
    <dbReference type="NCBI Taxonomy" id="97331"/>
    <lineage>
        <taxon>Eukaryota</taxon>
        <taxon>Fungi</taxon>
        <taxon>Dikarya</taxon>
        <taxon>Ascomycota</taxon>
        <taxon>Pezizomycotina</taxon>
        <taxon>Orbiliomycetes</taxon>
        <taxon>Orbiliales</taxon>
        <taxon>Orbiliaceae</taxon>
        <taxon>Arthrobotrys</taxon>
    </lineage>
</organism>
<dbReference type="STRING" id="97331.A0A436ZVL9"/>
<dbReference type="GO" id="GO:0005778">
    <property type="term" value="C:peroxisomal membrane"/>
    <property type="evidence" value="ECO:0007669"/>
    <property type="project" value="TreeGrafter"/>
</dbReference>
<protein>
    <recommendedName>
        <fullName evidence="6">Peroxin 20</fullName>
    </recommendedName>
</protein>
<dbReference type="GO" id="GO:0016560">
    <property type="term" value="P:protein import into peroxisome matrix, docking"/>
    <property type="evidence" value="ECO:0007669"/>
    <property type="project" value="TreeGrafter"/>
</dbReference>
<comment type="caution">
    <text evidence="4">The sequence shown here is derived from an EMBL/GenBank/DDBJ whole genome shotgun (WGS) entry which is preliminary data.</text>
</comment>
<keyword evidence="2" id="KW-0802">TPR repeat</keyword>
<dbReference type="OrthoDB" id="5407351at2759"/>
<dbReference type="GeneID" id="93589723"/>
<name>A0A436ZVL9_ARTFL</name>
<evidence type="ECO:0000256" key="2">
    <source>
        <dbReference type="ARBA" id="ARBA00022803"/>
    </source>
</evidence>
<keyword evidence="1" id="KW-0677">Repeat</keyword>